<evidence type="ECO:0000313" key="17">
    <source>
        <dbReference type="Proteomes" id="UP000276029"/>
    </source>
</evidence>
<dbReference type="SUPFAM" id="SSF54631">
    <property type="entry name" value="CBS-domain pair"/>
    <property type="match status" value="1"/>
</dbReference>
<dbReference type="EMBL" id="AP018711">
    <property type="protein sequence ID" value="BBE35746.1"/>
    <property type="molecule type" value="Genomic_DNA"/>
</dbReference>
<dbReference type="PROSITE" id="PS51846">
    <property type="entry name" value="CNNM"/>
    <property type="match status" value="1"/>
</dbReference>
<keyword evidence="3" id="KW-1003">Cell membrane</keyword>
<evidence type="ECO:0000256" key="9">
    <source>
        <dbReference type="PROSITE-ProRule" id="PRU00703"/>
    </source>
</evidence>
<dbReference type="GO" id="GO:0005886">
    <property type="term" value="C:plasma membrane"/>
    <property type="evidence" value="ECO:0007669"/>
    <property type="project" value="UniProtKB-SubCell"/>
</dbReference>
<evidence type="ECO:0000256" key="2">
    <source>
        <dbReference type="ARBA" id="ARBA00006446"/>
    </source>
</evidence>
<gene>
    <name evidence="15" type="ORF">DFR51_2581</name>
    <name evidence="14" type="ORF">SmB9_34040</name>
</gene>
<feature type="transmembrane region" description="Helical" evidence="11">
    <location>
        <begin position="61"/>
        <end position="85"/>
    </location>
</feature>
<evidence type="ECO:0000256" key="1">
    <source>
        <dbReference type="ARBA" id="ARBA00004651"/>
    </source>
</evidence>
<evidence type="ECO:0000313" key="16">
    <source>
        <dbReference type="Proteomes" id="UP000275727"/>
    </source>
</evidence>
<feature type="domain" description="CBS" evidence="12">
    <location>
        <begin position="221"/>
        <end position="280"/>
    </location>
</feature>
<feature type="domain" description="CBS" evidence="12">
    <location>
        <begin position="285"/>
        <end position="345"/>
    </location>
</feature>
<dbReference type="Proteomes" id="UP000276029">
    <property type="component" value="Unassembled WGS sequence"/>
</dbReference>
<keyword evidence="17" id="KW-1185">Reference proteome</keyword>
<dbReference type="Proteomes" id="UP000275727">
    <property type="component" value="Chromosome"/>
</dbReference>
<comment type="similarity">
    <text evidence="2">Belongs to the UPF0053 family. Hemolysin C subfamily.</text>
</comment>
<dbReference type="EMBL" id="RBWX01000009">
    <property type="protein sequence ID" value="RKS87935.1"/>
    <property type="molecule type" value="Genomic_DNA"/>
</dbReference>
<name>A0AAD1DB90_SPHMI</name>
<dbReference type="SUPFAM" id="SSF56176">
    <property type="entry name" value="FAD-binding/transporter-associated domain-like"/>
    <property type="match status" value="1"/>
</dbReference>
<keyword evidence="8 10" id="KW-0472">Membrane</keyword>
<protein>
    <submittedName>
        <fullName evidence="14">DNA-binding protein</fullName>
    </submittedName>
    <submittedName>
        <fullName evidence="15">Hemolysin</fullName>
    </submittedName>
</protein>
<evidence type="ECO:0000259" key="13">
    <source>
        <dbReference type="PROSITE" id="PS51846"/>
    </source>
</evidence>
<evidence type="ECO:0000256" key="8">
    <source>
        <dbReference type="ARBA" id="ARBA00023136"/>
    </source>
</evidence>
<dbReference type="KEGG" id="smic:SmB9_34040"/>
<proteinExistence type="inferred from homology"/>
<reference evidence="15 17" key="2">
    <citation type="submission" date="2018-10" db="EMBL/GenBank/DDBJ databases">
        <title>Genomic Encyclopedia of Type Strains, Phase IV (KMG-IV): sequencing the most valuable type-strain genomes for metagenomic binning, comparative biology and taxonomic classification.</title>
        <authorList>
            <person name="Goeker M."/>
        </authorList>
    </citation>
    <scope>NUCLEOTIDE SEQUENCE [LARGE SCALE GENOMIC DNA]</scope>
    <source>
        <strain evidence="15 17">DSM 19791</strain>
    </source>
</reference>
<dbReference type="InterPro" id="IPR005170">
    <property type="entry name" value="Transptr-assoc_dom"/>
</dbReference>
<evidence type="ECO:0000256" key="3">
    <source>
        <dbReference type="ARBA" id="ARBA00022475"/>
    </source>
</evidence>
<feature type="transmembrane region" description="Helical" evidence="11">
    <location>
        <begin position="6"/>
        <end position="24"/>
    </location>
</feature>
<evidence type="ECO:0000256" key="10">
    <source>
        <dbReference type="PROSITE-ProRule" id="PRU01193"/>
    </source>
</evidence>
<comment type="subcellular location">
    <subcellularLocation>
        <location evidence="1">Cell membrane</location>
        <topology evidence="1">Multi-pass membrane protein</topology>
    </subcellularLocation>
</comment>
<evidence type="ECO:0000256" key="4">
    <source>
        <dbReference type="ARBA" id="ARBA00022692"/>
    </source>
</evidence>
<evidence type="ECO:0000313" key="14">
    <source>
        <dbReference type="EMBL" id="BBE35746.1"/>
    </source>
</evidence>
<dbReference type="Gene3D" id="3.30.465.10">
    <property type="match status" value="1"/>
</dbReference>
<dbReference type="Gene3D" id="3.10.580.10">
    <property type="entry name" value="CBS-domain"/>
    <property type="match status" value="1"/>
</dbReference>
<dbReference type="AlphaFoldDB" id="A0AAD1DB90"/>
<dbReference type="InterPro" id="IPR044751">
    <property type="entry name" value="Ion_transp-like_CBS"/>
</dbReference>
<keyword evidence="4 10" id="KW-0812">Transmembrane</keyword>
<evidence type="ECO:0000256" key="11">
    <source>
        <dbReference type="SAM" id="Phobius"/>
    </source>
</evidence>
<dbReference type="Pfam" id="PF01595">
    <property type="entry name" value="CNNM"/>
    <property type="match status" value="1"/>
</dbReference>
<evidence type="ECO:0000256" key="7">
    <source>
        <dbReference type="ARBA" id="ARBA00023122"/>
    </source>
</evidence>
<dbReference type="PANTHER" id="PTHR43099:SF5">
    <property type="entry name" value="HLYC_CORC FAMILY TRANSPORTER"/>
    <property type="match status" value="1"/>
</dbReference>
<dbReference type="InterPro" id="IPR016169">
    <property type="entry name" value="FAD-bd_PCMH_sub2"/>
</dbReference>
<evidence type="ECO:0000259" key="12">
    <source>
        <dbReference type="PROSITE" id="PS51371"/>
    </source>
</evidence>
<dbReference type="CDD" id="cd04590">
    <property type="entry name" value="CBS_pair_CorC_HlyC_assoc"/>
    <property type="match status" value="1"/>
</dbReference>
<dbReference type="InterPro" id="IPR000644">
    <property type="entry name" value="CBS_dom"/>
</dbReference>
<reference evidence="14 16" key="1">
    <citation type="submission" date="2018-06" db="EMBL/GenBank/DDBJ databases">
        <title>Complete Genome Sequence of the Microcystin-Degrading Bacterium Sphingosinicella microcystinivorans Strain B-9.</title>
        <authorList>
            <person name="Jin H."/>
            <person name="Nishizawa T."/>
            <person name="Guo Y."/>
            <person name="Nishizawa A."/>
            <person name="Park H."/>
            <person name="Kato H."/>
            <person name="Tsuji K."/>
            <person name="Harada K."/>
        </authorList>
    </citation>
    <scope>NUCLEOTIDE SEQUENCE [LARGE SCALE GENOMIC DNA]</scope>
    <source>
        <strain evidence="14 16">B9</strain>
    </source>
</reference>
<dbReference type="InterPro" id="IPR002550">
    <property type="entry name" value="CNNM"/>
</dbReference>
<keyword evidence="6 10" id="KW-1133">Transmembrane helix</keyword>
<dbReference type="InterPro" id="IPR036318">
    <property type="entry name" value="FAD-bd_PCMH-like_sf"/>
</dbReference>
<accession>A0AAD1DB90</accession>
<dbReference type="PROSITE" id="PS51371">
    <property type="entry name" value="CBS"/>
    <property type="match status" value="2"/>
</dbReference>
<dbReference type="RefSeq" id="WP_121051776.1">
    <property type="nucleotide sequence ID" value="NZ_AP018711.1"/>
</dbReference>
<dbReference type="PANTHER" id="PTHR43099">
    <property type="entry name" value="UPF0053 PROTEIN YRKA"/>
    <property type="match status" value="1"/>
</dbReference>
<keyword evidence="14" id="KW-0238">DNA-binding</keyword>
<dbReference type="GO" id="GO:0050660">
    <property type="term" value="F:flavin adenine dinucleotide binding"/>
    <property type="evidence" value="ECO:0007669"/>
    <property type="project" value="InterPro"/>
</dbReference>
<evidence type="ECO:0000256" key="6">
    <source>
        <dbReference type="ARBA" id="ARBA00022989"/>
    </source>
</evidence>
<dbReference type="GO" id="GO:0003677">
    <property type="term" value="F:DNA binding"/>
    <property type="evidence" value="ECO:0007669"/>
    <property type="project" value="UniProtKB-KW"/>
</dbReference>
<dbReference type="SMART" id="SM01091">
    <property type="entry name" value="CorC_HlyC"/>
    <property type="match status" value="1"/>
</dbReference>
<dbReference type="Pfam" id="PF03471">
    <property type="entry name" value="CorC_HlyC"/>
    <property type="match status" value="1"/>
</dbReference>
<feature type="transmembrane region" description="Helical" evidence="11">
    <location>
        <begin position="105"/>
        <end position="125"/>
    </location>
</feature>
<evidence type="ECO:0000313" key="15">
    <source>
        <dbReference type="EMBL" id="RKS87935.1"/>
    </source>
</evidence>
<feature type="domain" description="CNNM transmembrane" evidence="13">
    <location>
        <begin position="1"/>
        <end position="202"/>
    </location>
</feature>
<sequence>MQPFPWSDVGIILVLIALNGVFAMSEMSVVSSRRARLQAMVNAGKPGSRMALSLHDEPSRFLSTVQIGITLVGIIAGAYSGATLGGPVAERLQALGVPARLSGEAGIVLVVSFITYLSLTVGELVPKQLALRSPERIAVFIAAPMSVLSRVTAPLVWVLDRSTKTLLRLFGAAEENADHVTAEELHLIVSEATSAGVIEESERQMISGVMRLANRSVRAVMTPRTEIDWLDIESDEAELRAELIATPHTRLPVAEGSIDRIVGVVQARDVVAAILEGRPLDLKALLRSAPVVPDAMDAADALEVLRRADVPIALVHDEYGHFEGILTPADLLAAIAGAFKSDLDEGTEPDAVERGDGSWLLAGSMPADEMAETLGTRLPAERDYQTVAGFALSVLTHLPEIGETFAYDDWRFEIVDMDGRKIDRLLATPAANPEP</sequence>
<dbReference type="InterPro" id="IPR046342">
    <property type="entry name" value="CBS_dom_sf"/>
</dbReference>
<evidence type="ECO:0000256" key="5">
    <source>
        <dbReference type="ARBA" id="ARBA00022737"/>
    </source>
</evidence>
<feature type="transmembrane region" description="Helical" evidence="11">
    <location>
        <begin position="137"/>
        <end position="159"/>
    </location>
</feature>
<keyword evidence="7 9" id="KW-0129">CBS domain</keyword>
<dbReference type="Pfam" id="PF00571">
    <property type="entry name" value="CBS"/>
    <property type="match status" value="1"/>
</dbReference>
<keyword evidence="5" id="KW-0677">Repeat</keyword>
<dbReference type="InterPro" id="IPR051676">
    <property type="entry name" value="UPF0053_domain"/>
</dbReference>
<organism evidence="14 16">
    <name type="scientific">Sphingosinicella microcystinivorans</name>
    <dbReference type="NCBI Taxonomy" id="335406"/>
    <lineage>
        <taxon>Bacteria</taxon>
        <taxon>Pseudomonadati</taxon>
        <taxon>Pseudomonadota</taxon>
        <taxon>Alphaproteobacteria</taxon>
        <taxon>Sphingomonadales</taxon>
        <taxon>Sphingosinicellaceae</taxon>
        <taxon>Sphingosinicella</taxon>
    </lineage>
</organism>